<feature type="domain" description="C2H2-type" evidence="9">
    <location>
        <begin position="536"/>
        <end position="564"/>
    </location>
</feature>
<dbReference type="Gene3D" id="3.30.160.60">
    <property type="entry name" value="Classic Zinc Finger"/>
    <property type="match status" value="12"/>
</dbReference>
<feature type="domain" description="C2H2-type" evidence="9">
    <location>
        <begin position="834"/>
        <end position="861"/>
    </location>
</feature>
<feature type="domain" description="C2H2-type" evidence="9">
    <location>
        <begin position="568"/>
        <end position="596"/>
    </location>
</feature>
<sequence>MSEIVLSSDSEDQKPRSKGDPDGEPLDRDDELPSPPPVRSLQSVFDTLDYVIAQEGYLCAACPVHRRRNFRDMKTLRRHMIGHVNGGRGTSTAESLCSHCGVTFKTVLLLRKHLLEELDREYGGPSTEDDPGCLDVDDSDDEEEVINYVVKGGSLTCSVCDAEFGPVTRWNKEKFKMHVGKEHWKPATFKCEECGKRFCDEARLEKHTKKHVLAMSVGWMGTGPTTTSNEVDVDAEDAFKDPVDIQEDLLPQPEVTIKTEPEEEDQPSEIIIQRRESSESSDSKSSSSEEEEDNSPKPVYTNRKKQLKAERLARKEALLKTAVRKITVGTDGGPIILACNLCDEGFLKQELLDRHMAIKHDDRDRPFRCEKCPKTYICNANLQEHVRMVHDGVKFTCEKCNLKLATKSSLKRHMRGHSEKGHCCEICQEKFSSHSVLATHKRRVHEKSTKNYVCVDCGNTYDTTTALREHRITHTTERKWECPTCGIKFKRNHNMMAHQRIHQADRPVVTFKCAECGEEFTTKGALSAHKSSHGKITCRICEQTFDDQAELMRHRRDDHKINKREAGVSCRTCHQRFADQNELLIHREEAHPIVNPMECEICNSVFGSALALRSHMRGHAPKARSHDCPNCDESFNCALMLQTHIKDNHPDIKNHVCDQCGRGYPTRKQLLAHLGRHRNPNRERASDTIGQFMCDICGKEFNSRIMLKRHLFNYHTHDRNFKCEVCEKQLVSAEGLKLHMKSHDDEQNVHMCDTCGKGFSQPYRLRVHMLQHEREQNEERCKICNRAFRDKKKLELHIKSHIGETEFCCTPCQRYFASNKLLQKHILRIHQSSSSCPVCEKIFPTEKKMRNHSRIHDNPTFFECPTCYTCIKEKKHFDYHVKTHLQGEVKLPCRFCPQKFTLPKSVRTHEKRFHAEQLDELEAAQEGTSGKKPAAKKKKKLQQETEEEEEDDDGYVPNGLIDPLGIMQFTMGQREDDVSVG</sequence>
<feature type="domain" description="C2H2-type" evidence="9">
    <location>
        <begin position="337"/>
        <end position="365"/>
    </location>
</feature>
<keyword evidence="2" id="KW-0479">Metal-binding</keyword>
<organism evidence="10">
    <name type="scientific">Culex tarsalis</name>
    <name type="common">Encephalitis mosquito</name>
    <dbReference type="NCBI Taxonomy" id="7177"/>
    <lineage>
        <taxon>Eukaryota</taxon>
        <taxon>Metazoa</taxon>
        <taxon>Ecdysozoa</taxon>
        <taxon>Arthropoda</taxon>
        <taxon>Hexapoda</taxon>
        <taxon>Insecta</taxon>
        <taxon>Pterygota</taxon>
        <taxon>Neoptera</taxon>
        <taxon>Endopterygota</taxon>
        <taxon>Diptera</taxon>
        <taxon>Nematocera</taxon>
        <taxon>Culicoidea</taxon>
        <taxon>Culicidae</taxon>
        <taxon>Culicinae</taxon>
        <taxon>Culicini</taxon>
        <taxon>Culex</taxon>
        <taxon>Culex</taxon>
    </lineage>
</organism>
<evidence type="ECO:0000256" key="4">
    <source>
        <dbReference type="ARBA" id="ARBA00022771"/>
    </source>
</evidence>
<feature type="domain" description="C2H2-type" evidence="9">
    <location>
        <begin position="721"/>
        <end position="748"/>
    </location>
</feature>
<dbReference type="Pfam" id="PF00096">
    <property type="entry name" value="zf-C2H2"/>
    <property type="match status" value="8"/>
</dbReference>
<dbReference type="Pfam" id="PF13912">
    <property type="entry name" value="zf-C2H2_6"/>
    <property type="match status" value="3"/>
</dbReference>
<evidence type="ECO:0000256" key="2">
    <source>
        <dbReference type="ARBA" id="ARBA00022723"/>
    </source>
</evidence>
<feature type="region of interest" description="Disordered" evidence="8">
    <location>
        <begin position="919"/>
        <end position="961"/>
    </location>
</feature>
<dbReference type="InterPro" id="IPR013087">
    <property type="entry name" value="Znf_C2H2_type"/>
</dbReference>
<evidence type="ECO:0000256" key="8">
    <source>
        <dbReference type="SAM" id="MobiDB-lite"/>
    </source>
</evidence>
<comment type="subcellular location">
    <subcellularLocation>
        <location evidence="1">Nucleus</location>
    </subcellularLocation>
</comment>
<feature type="domain" description="C2H2-type" evidence="9">
    <location>
        <begin position="189"/>
        <end position="211"/>
    </location>
</feature>
<evidence type="ECO:0000256" key="3">
    <source>
        <dbReference type="ARBA" id="ARBA00022737"/>
    </source>
</evidence>
<feature type="domain" description="C2H2-type" evidence="9">
    <location>
        <begin position="422"/>
        <end position="450"/>
    </location>
</feature>
<dbReference type="InterPro" id="IPR036236">
    <property type="entry name" value="Znf_C2H2_sf"/>
</dbReference>
<evidence type="ECO:0000256" key="7">
    <source>
        <dbReference type="PROSITE-ProRule" id="PRU00042"/>
    </source>
</evidence>
<feature type="domain" description="C2H2-type" evidence="9">
    <location>
        <begin position="807"/>
        <end position="835"/>
    </location>
</feature>
<reference evidence="10" key="1">
    <citation type="submission" date="2017-01" db="EMBL/GenBank/DDBJ databases">
        <title>A deep insight into the sialotranscriptome of adult male and female Cluex tarsalis mosquitoes.</title>
        <authorList>
            <person name="Ribeiro J.M."/>
            <person name="Moreira F."/>
            <person name="Bernard K.A."/>
            <person name="Calvo E."/>
        </authorList>
    </citation>
    <scope>NUCLEOTIDE SEQUENCE</scope>
    <source>
        <strain evidence="10">Kern County</strain>
        <tissue evidence="10">Salivary glands</tissue>
    </source>
</reference>
<keyword evidence="4 7" id="KW-0863">Zinc-finger</keyword>
<evidence type="ECO:0000313" key="10">
    <source>
        <dbReference type="EMBL" id="JAV25725.1"/>
    </source>
</evidence>
<dbReference type="PANTHER" id="PTHR24406">
    <property type="entry name" value="TRANSCRIPTIONAL REPRESSOR CTCFL-RELATED"/>
    <property type="match status" value="1"/>
</dbReference>
<feature type="domain" description="C2H2-type" evidence="9">
    <location>
        <begin position="692"/>
        <end position="720"/>
    </location>
</feature>
<feature type="domain" description="C2H2-type" evidence="9">
    <location>
        <begin position="511"/>
        <end position="533"/>
    </location>
</feature>
<feature type="compositionally biased region" description="Basic and acidic residues" evidence="8">
    <location>
        <begin position="272"/>
        <end position="282"/>
    </location>
</feature>
<dbReference type="SUPFAM" id="SSF57667">
    <property type="entry name" value="beta-beta-alpha zinc fingers"/>
    <property type="match status" value="11"/>
</dbReference>
<dbReference type="GO" id="GO:0005634">
    <property type="term" value="C:nucleus"/>
    <property type="evidence" value="ECO:0007669"/>
    <property type="project" value="UniProtKB-SubCell"/>
</dbReference>
<keyword evidence="5" id="KW-0862">Zinc</keyword>
<dbReference type="GO" id="GO:0008270">
    <property type="term" value="F:zinc ion binding"/>
    <property type="evidence" value="ECO:0007669"/>
    <property type="project" value="UniProtKB-KW"/>
</dbReference>
<dbReference type="AlphaFoldDB" id="A0A1Q3FDT0"/>
<feature type="domain" description="C2H2-type" evidence="9">
    <location>
        <begin position="452"/>
        <end position="479"/>
    </location>
</feature>
<protein>
    <recommendedName>
        <fullName evidence="9">C2H2-type domain-containing protein</fullName>
    </recommendedName>
</protein>
<dbReference type="EMBL" id="GFDL01009320">
    <property type="protein sequence ID" value="JAV25725.1"/>
    <property type="molecule type" value="Transcribed_RNA"/>
</dbReference>
<name>A0A1Q3FDT0_CULTA</name>
<feature type="compositionally biased region" description="Acidic residues" evidence="8">
    <location>
        <begin position="944"/>
        <end position="954"/>
    </location>
</feature>
<dbReference type="Pfam" id="PF12874">
    <property type="entry name" value="zf-met"/>
    <property type="match status" value="1"/>
</dbReference>
<dbReference type="PROSITE" id="PS50157">
    <property type="entry name" value="ZINC_FINGER_C2H2_2"/>
    <property type="match status" value="19"/>
</dbReference>
<feature type="domain" description="C2H2-type" evidence="9">
    <location>
        <begin position="597"/>
        <end position="624"/>
    </location>
</feature>
<dbReference type="PROSITE" id="PS00028">
    <property type="entry name" value="ZINC_FINGER_C2H2_1"/>
    <property type="match status" value="21"/>
</dbReference>
<dbReference type="SMART" id="SM00355">
    <property type="entry name" value="ZnF_C2H2"/>
    <property type="match status" value="24"/>
</dbReference>
<feature type="domain" description="C2H2-type" evidence="9">
    <location>
        <begin position="779"/>
        <end position="806"/>
    </location>
</feature>
<accession>A0A1Q3FDT0</accession>
<feature type="domain" description="C2H2-type" evidence="9">
    <location>
        <begin position="480"/>
        <end position="507"/>
    </location>
</feature>
<proteinExistence type="predicted"/>
<feature type="domain" description="C2H2-type" evidence="9">
    <location>
        <begin position="626"/>
        <end position="654"/>
    </location>
</feature>
<evidence type="ECO:0000259" key="9">
    <source>
        <dbReference type="PROSITE" id="PS50157"/>
    </source>
</evidence>
<evidence type="ECO:0000256" key="1">
    <source>
        <dbReference type="ARBA" id="ARBA00004123"/>
    </source>
</evidence>
<evidence type="ECO:0000256" key="5">
    <source>
        <dbReference type="ARBA" id="ARBA00022833"/>
    </source>
</evidence>
<keyword evidence="3" id="KW-0677">Repeat</keyword>
<dbReference type="InterPro" id="IPR050888">
    <property type="entry name" value="ZnF_C2H2-type_TF"/>
</dbReference>
<feature type="compositionally biased region" description="Basic and acidic residues" evidence="8">
    <location>
        <begin position="11"/>
        <end position="21"/>
    </location>
</feature>
<evidence type="ECO:0000256" key="6">
    <source>
        <dbReference type="ARBA" id="ARBA00023242"/>
    </source>
</evidence>
<feature type="region of interest" description="Disordered" evidence="8">
    <location>
        <begin position="244"/>
        <end position="305"/>
    </location>
</feature>
<feature type="domain" description="C2H2-type" evidence="9">
    <location>
        <begin position="750"/>
        <end position="777"/>
    </location>
</feature>
<feature type="domain" description="C2H2-type" evidence="9">
    <location>
        <begin position="367"/>
        <end position="395"/>
    </location>
</feature>
<feature type="compositionally biased region" description="Acidic residues" evidence="8">
    <location>
        <begin position="22"/>
        <end position="32"/>
    </location>
</feature>
<feature type="domain" description="C2H2-type" evidence="9">
    <location>
        <begin position="655"/>
        <end position="682"/>
    </location>
</feature>
<keyword evidence="6" id="KW-0539">Nucleus</keyword>
<feature type="domain" description="C2H2-type" evidence="9">
    <location>
        <begin position="395"/>
        <end position="422"/>
    </location>
</feature>
<feature type="region of interest" description="Disordered" evidence="8">
    <location>
        <begin position="1"/>
        <end position="39"/>
    </location>
</feature>